<dbReference type="FunCoup" id="A0A402D4G2">
    <property type="interactions" value="100"/>
</dbReference>
<accession>A0A402D4G2</accession>
<evidence type="ECO:0000313" key="3">
    <source>
        <dbReference type="Proteomes" id="UP000287394"/>
    </source>
</evidence>
<dbReference type="Pfam" id="PF01865">
    <property type="entry name" value="PhoU_div"/>
    <property type="match status" value="1"/>
</dbReference>
<dbReference type="PANTHER" id="PTHR37298:SF1">
    <property type="entry name" value="UPF0111 PROTEIN YKAA"/>
    <property type="match status" value="1"/>
</dbReference>
<dbReference type="InterPro" id="IPR018445">
    <property type="entry name" value="Put_Phosphate_transp_reg"/>
</dbReference>
<protein>
    <submittedName>
        <fullName evidence="2">Phosphate transport regulator</fullName>
    </submittedName>
</protein>
<organism evidence="2 3">
    <name type="scientific">Capsulimonas corticalis</name>
    <dbReference type="NCBI Taxonomy" id="2219043"/>
    <lineage>
        <taxon>Bacteria</taxon>
        <taxon>Bacillati</taxon>
        <taxon>Armatimonadota</taxon>
        <taxon>Armatimonadia</taxon>
        <taxon>Capsulimonadales</taxon>
        <taxon>Capsulimonadaceae</taxon>
        <taxon>Capsulimonas</taxon>
    </lineage>
</organism>
<reference evidence="2 3" key="1">
    <citation type="journal article" date="2019" name="Int. J. Syst. Evol. Microbiol.">
        <title>Capsulimonas corticalis gen. nov., sp. nov., an aerobic capsulated bacterium, of a novel bacterial order, Capsulimonadales ord. nov., of the class Armatimonadia of the phylum Armatimonadetes.</title>
        <authorList>
            <person name="Li J."/>
            <person name="Kudo C."/>
            <person name="Tonouchi A."/>
        </authorList>
    </citation>
    <scope>NUCLEOTIDE SEQUENCE [LARGE SCALE GENOMIC DNA]</scope>
    <source>
        <strain evidence="2 3">AX-7</strain>
    </source>
</reference>
<sequence length="207" mass="23121">MSIFNSDTEFYDLLEKQADLAVQAAKEFQLLGGGFGQSTERATALKRIEAQADELTHELTLKADDKFITPYDKEDMHSLSTALDDITDLIEAAGARVAIYRLATPRVDFIAMAQALLATVEATRAGVGGLRHIRDLKQMREHLIRIHDLENKNDEAYRTALGDLFNEPGADPLNVIKWKEIYDRIELVADKCESVAVGLERIVVKYG</sequence>
<gene>
    <name evidence="2" type="ORF">CCAX7_11870</name>
</gene>
<dbReference type="KEGG" id="ccot:CCAX7_11870"/>
<name>A0A402D4G2_9BACT</name>
<dbReference type="OrthoDB" id="9797568at2"/>
<dbReference type="InterPro" id="IPR038078">
    <property type="entry name" value="PhoU-like_sf"/>
</dbReference>
<dbReference type="Gene3D" id="1.20.58.220">
    <property type="entry name" value="Phosphate transport system protein phou homolog 2, domain 2"/>
    <property type="match status" value="1"/>
</dbReference>
<comment type="similarity">
    <text evidence="1">Belongs to the UPF0111 family.</text>
</comment>
<dbReference type="PANTHER" id="PTHR37298">
    <property type="entry name" value="UPF0111 PROTEIN YKAA"/>
    <property type="match status" value="1"/>
</dbReference>
<dbReference type="RefSeq" id="WP_119324410.1">
    <property type="nucleotide sequence ID" value="NZ_AP025739.1"/>
</dbReference>
<dbReference type="Proteomes" id="UP000287394">
    <property type="component" value="Chromosome"/>
</dbReference>
<dbReference type="EMBL" id="AP025739">
    <property type="protein sequence ID" value="BDI29136.1"/>
    <property type="molecule type" value="Genomic_DNA"/>
</dbReference>
<evidence type="ECO:0000313" key="2">
    <source>
        <dbReference type="EMBL" id="BDI29136.1"/>
    </source>
</evidence>
<dbReference type="AlphaFoldDB" id="A0A402D4G2"/>
<keyword evidence="3" id="KW-1185">Reference proteome</keyword>
<evidence type="ECO:0000256" key="1">
    <source>
        <dbReference type="ARBA" id="ARBA00008591"/>
    </source>
</evidence>
<dbReference type="InterPro" id="IPR052912">
    <property type="entry name" value="UPF0111_domain"/>
</dbReference>
<proteinExistence type="inferred from homology"/>